<accession>A0A9P7VEQ6</accession>
<dbReference type="GeneID" id="66101963"/>
<evidence type="ECO:0000313" key="2">
    <source>
        <dbReference type="Proteomes" id="UP000812287"/>
    </source>
</evidence>
<keyword evidence="2" id="KW-1185">Reference proteome</keyword>
<gene>
    <name evidence="1" type="ORF">BT62DRAFT_1081458</name>
</gene>
<protein>
    <submittedName>
        <fullName evidence="1">Uncharacterized protein</fullName>
    </submittedName>
</protein>
<sequence length="220" mass="24865">MLLFRFLPGEEDTPCTATLETRLESEIGSLTPPALTPSTTAEIIPTRGVHRRYGNLYYVYRFMVEDDGRLALGSKFHCYRDLQVRERPSVQDPRLLHLDFLRLRSVHELSCIFVLGQSATRGGTMADGAPINEFIVVGGLSGSCGFPLLPGKQRSVFRYPMICANERIVQVHRLLSSFPGSRSGFHRFLTIKTLFLVESSPGLREHEKSIEKLAWKDRPQ</sequence>
<organism evidence="1 2">
    <name type="scientific">Guyanagaster necrorhizus</name>
    <dbReference type="NCBI Taxonomy" id="856835"/>
    <lineage>
        <taxon>Eukaryota</taxon>
        <taxon>Fungi</taxon>
        <taxon>Dikarya</taxon>
        <taxon>Basidiomycota</taxon>
        <taxon>Agaricomycotina</taxon>
        <taxon>Agaricomycetes</taxon>
        <taxon>Agaricomycetidae</taxon>
        <taxon>Agaricales</taxon>
        <taxon>Marasmiineae</taxon>
        <taxon>Physalacriaceae</taxon>
        <taxon>Guyanagaster</taxon>
    </lineage>
</organism>
<dbReference type="AlphaFoldDB" id="A0A9P7VEQ6"/>
<dbReference type="Proteomes" id="UP000812287">
    <property type="component" value="Unassembled WGS sequence"/>
</dbReference>
<proteinExistence type="predicted"/>
<dbReference type="RefSeq" id="XP_043033073.1">
    <property type="nucleotide sequence ID" value="XM_043179669.1"/>
</dbReference>
<dbReference type="EMBL" id="MU250589">
    <property type="protein sequence ID" value="KAG7439573.1"/>
    <property type="molecule type" value="Genomic_DNA"/>
</dbReference>
<comment type="caution">
    <text evidence="1">The sequence shown here is derived from an EMBL/GenBank/DDBJ whole genome shotgun (WGS) entry which is preliminary data.</text>
</comment>
<evidence type="ECO:0000313" key="1">
    <source>
        <dbReference type="EMBL" id="KAG7439573.1"/>
    </source>
</evidence>
<name>A0A9P7VEQ6_9AGAR</name>
<reference evidence="1" key="1">
    <citation type="submission" date="2020-11" db="EMBL/GenBank/DDBJ databases">
        <title>Adaptations for nitrogen fixation in a non-lichenized fungal sporocarp promotes dispersal by wood-feeding termites.</title>
        <authorList>
            <consortium name="DOE Joint Genome Institute"/>
            <person name="Koch R.A."/>
            <person name="Yoon G."/>
            <person name="Arayal U."/>
            <person name="Lail K."/>
            <person name="Amirebrahimi M."/>
            <person name="Labutti K."/>
            <person name="Lipzen A."/>
            <person name="Riley R."/>
            <person name="Barry K."/>
            <person name="Henrissat B."/>
            <person name="Grigoriev I.V."/>
            <person name="Herr J.R."/>
            <person name="Aime M.C."/>
        </authorList>
    </citation>
    <scope>NUCLEOTIDE SEQUENCE</scope>
    <source>
        <strain evidence="1">MCA 3950</strain>
    </source>
</reference>